<accession>A0AAP0F846</accession>
<comment type="caution">
    <text evidence="8">The sequence shown here is derived from an EMBL/GenBank/DDBJ whole genome shotgun (WGS) entry which is preliminary data.</text>
</comment>
<dbReference type="Proteomes" id="UP001417504">
    <property type="component" value="Unassembled WGS sequence"/>
</dbReference>
<dbReference type="GO" id="GO:0000428">
    <property type="term" value="C:DNA-directed RNA polymerase complex"/>
    <property type="evidence" value="ECO:0007669"/>
    <property type="project" value="UniProtKB-KW"/>
</dbReference>
<feature type="coiled-coil region" evidence="6">
    <location>
        <begin position="140"/>
        <end position="167"/>
    </location>
</feature>
<keyword evidence="3" id="KW-0240">DNA-directed RNA polymerase</keyword>
<gene>
    <name evidence="8" type="ORF">Sjap_019668</name>
</gene>
<dbReference type="GO" id="GO:0005730">
    <property type="term" value="C:nucleolus"/>
    <property type="evidence" value="ECO:0007669"/>
    <property type="project" value="UniProtKB-SubCell"/>
</dbReference>
<feature type="compositionally biased region" description="Basic residues" evidence="7">
    <location>
        <begin position="18"/>
        <end position="30"/>
    </location>
</feature>
<comment type="similarity">
    <text evidence="2">Belongs to the eukaryotic RPA49/POLR1E RNA polymerase subunit family.</text>
</comment>
<dbReference type="GO" id="GO:0006351">
    <property type="term" value="P:DNA-templated transcription"/>
    <property type="evidence" value="ECO:0007669"/>
    <property type="project" value="InterPro"/>
</dbReference>
<reference evidence="8 9" key="1">
    <citation type="submission" date="2024-01" db="EMBL/GenBank/DDBJ databases">
        <title>Genome assemblies of Stephania.</title>
        <authorList>
            <person name="Yang L."/>
        </authorList>
    </citation>
    <scope>NUCLEOTIDE SEQUENCE [LARGE SCALE GENOMIC DNA]</scope>
    <source>
        <strain evidence="8">QJT</strain>
        <tissue evidence="8">Leaf</tissue>
    </source>
</reference>
<keyword evidence="9" id="KW-1185">Reference proteome</keyword>
<evidence type="ECO:0000313" key="9">
    <source>
        <dbReference type="Proteomes" id="UP001417504"/>
    </source>
</evidence>
<name>A0AAP0F846_9MAGN</name>
<dbReference type="GO" id="GO:0003677">
    <property type="term" value="F:DNA binding"/>
    <property type="evidence" value="ECO:0007669"/>
    <property type="project" value="InterPro"/>
</dbReference>
<evidence type="ECO:0000256" key="1">
    <source>
        <dbReference type="ARBA" id="ARBA00004604"/>
    </source>
</evidence>
<evidence type="ECO:0000256" key="5">
    <source>
        <dbReference type="ARBA" id="ARBA00023242"/>
    </source>
</evidence>
<evidence type="ECO:0000313" key="8">
    <source>
        <dbReference type="EMBL" id="KAK9102414.1"/>
    </source>
</evidence>
<evidence type="ECO:0000256" key="7">
    <source>
        <dbReference type="SAM" id="MobiDB-lite"/>
    </source>
</evidence>
<protein>
    <recommendedName>
        <fullName evidence="10">DNA-directed RNA polymerase I subunit rpa49</fullName>
    </recommendedName>
</protein>
<evidence type="ECO:0008006" key="10">
    <source>
        <dbReference type="Google" id="ProtNLM"/>
    </source>
</evidence>
<dbReference type="InterPro" id="IPR009668">
    <property type="entry name" value="RNA_pol-assoc_fac_A49-like"/>
</dbReference>
<sequence>MADAHEQEENAYQQSETKKKHHKKHKKRKLDVKMEIVPENPEKVAPLVGYFPSGFDPLKSEDEVGVRVFRNKTKPNRMQLVVSPNGSKVDFVGSNHSGEAAAAQLCTYALGVFDKDTQTLKIVPIASNKIFRLEPRVPGVDHLDEDIQEVNEDAAAAQEKANQMNNLTLTYATKAAKNKAKKAAALKQKEEPSAQEDLKNKLEGIVINKEAIGSVEVSTGRNIPPHDTTATTPENAYPLGKIIYEGELKYVLEVLVLVESGYKIEASVYPSFVCNRAHKLQEIQDEKQKKKLACILAYIAQLVKFKDKQSIGHADSAKNFSIPEILYKKFVGLFTDSSSQQNRFNDFGRHKLSVEKTNLLVSYVLVLTLFADGFRTDPSDIARDLKMGTMSIREHYKNLGCKIEQQNKVSFVTLPVPLQFPRPRLKRRQR</sequence>
<dbReference type="AlphaFoldDB" id="A0AAP0F846"/>
<keyword evidence="5" id="KW-0539">Nucleus</keyword>
<evidence type="ECO:0000256" key="6">
    <source>
        <dbReference type="SAM" id="Coils"/>
    </source>
</evidence>
<dbReference type="PANTHER" id="PTHR14440">
    <property type="entry name" value="DNA-DIRECTED RNA POLYMERASE I SUBUNIT RPA49"/>
    <property type="match status" value="1"/>
</dbReference>
<proteinExistence type="inferred from homology"/>
<organism evidence="8 9">
    <name type="scientific">Stephania japonica</name>
    <dbReference type="NCBI Taxonomy" id="461633"/>
    <lineage>
        <taxon>Eukaryota</taxon>
        <taxon>Viridiplantae</taxon>
        <taxon>Streptophyta</taxon>
        <taxon>Embryophyta</taxon>
        <taxon>Tracheophyta</taxon>
        <taxon>Spermatophyta</taxon>
        <taxon>Magnoliopsida</taxon>
        <taxon>Ranunculales</taxon>
        <taxon>Menispermaceae</taxon>
        <taxon>Menispermoideae</taxon>
        <taxon>Cissampelideae</taxon>
        <taxon>Stephania</taxon>
    </lineage>
</organism>
<evidence type="ECO:0000256" key="4">
    <source>
        <dbReference type="ARBA" id="ARBA00023163"/>
    </source>
</evidence>
<dbReference type="EMBL" id="JBBNAE010000008">
    <property type="protein sequence ID" value="KAK9102414.1"/>
    <property type="molecule type" value="Genomic_DNA"/>
</dbReference>
<comment type="subcellular location">
    <subcellularLocation>
        <location evidence="1">Nucleus</location>
        <location evidence="1">Nucleolus</location>
    </subcellularLocation>
</comment>
<feature type="region of interest" description="Disordered" evidence="7">
    <location>
        <begin position="1"/>
        <end position="32"/>
    </location>
</feature>
<evidence type="ECO:0000256" key="3">
    <source>
        <dbReference type="ARBA" id="ARBA00022478"/>
    </source>
</evidence>
<keyword evidence="6" id="KW-0175">Coiled coil</keyword>
<evidence type="ECO:0000256" key="2">
    <source>
        <dbReference type="ARBA" id="ARBA00009430"/>
    </source>
</evidence>
<keyword evidence="4" id="KW-0804">Transcription</keyword>
<dbReference type="Pfam" id="PF06870">
    <property type="entry name" value="RNA_pol_I_A49"/>
    <property type="match status" value="1"/>
</dbReference>